<feature type="transmembrane region" description="Helical" evidence="1">
    <location>
        <begin position="19"/>
        <end position="40"/>
    </location>
</feature>
<name>A0A9W6QFC8_9ACTN</name>
<accession>A0A9W6QFC8</accession>
<dbReference type="AlphaFoldDB" id="A0A9W6QFC8"/>
<sequence>MTRGGGAALPGAAGSWTAFAAWAVVSVGVVVSVGLALVVVGRRDAWFPGPVVARRGGGGGAL</sequence>
<gene>
    <name evidence="2" type="ORF">Kpho02_62390</name>
</gene>
<protein>
    <submittedName>
        <fullName evidence="2">Uncharacterized protein</fullName>
    </submittedName>
</protein>
<evidence type="ECO:0000256" key="1">
    <source>
        <dbReference type="SAM" id="Phobius"/>
    </source>
</evidence>
<keyword evidence="1" id="KW-1133">Transmembrane helix</keyword>
<reference evidence="2" key="1">
    <citation type="submission" date="2023-02" db="EMBL/GenBank/DDBJ databases">
        <title>Kitasatospora phosalacinea NBRC 14627.</title>
        <authorList>
            <person name="Ichikawa N."/>
            <person name="Sato H."/>
            <person name="Tonouchi N."/>
        </authorList>
    </citation>
    <scope>NUCLEOTIDE SEQUENCE</scope>
    <source>
        <strain evidence="2">NBRC 14627</strain>
    </source>
</reference>
<proteinExistence type="predicted"/>
<dbReference type="EMBL" id="BSSA01000029">
    <property type="protein sequence ID" value="GLW73941.1"/>
    <property type="molecule type" value="Genomic_DNA"/>
</dbReference>
<dbReference type="Proteomes" id="UP001165041">
    <property type="component" value="Unassembled WGS sequence"/>
</dbReference>
<comment type="caution">
    <text evidence="2">The sequence shown here is derived from an EMBL/GenBank/DDBJ whole genome shotgun (WGS) entry which is preliminary data.</text>
</comment>
<keyword evidence="1" id="KW-0812">Transmembrane</keyword>
<evidence type="ECO:0000313" key="2">
    <source>
        <dbReference type="EMBL" id="GLW73941.1"/>
    </source>
</evidence>
<organism evidence="2 3">
    <name type="scientific">Kitasatospora phosalacinea</name>
    <dbReference type="NCBI Taxonomy" id="2065"/>
    <lineage>
        <taxon>Bacteria</taxon>
        <taxon>Bacillati</taxon>
        <taxon>Actinomycetota</taxon>
        <taxon>Actinomycetes</taxon>
        <taxon>Kitasatosporales</taxon>
        <taxon>Streptomycetaceae</taxon>
        <taxon>Kitasatospora</taxon>
    </lineage>
</organism>
<evidence type="ECO:0000313" key="3">
    <source>
        <dbReference type="Proteomes" id="UP001165041"/>
    </source>
</evidence>
<keyword evidence="1" id="KW-0472">Membrane</keyword>